<comment type="similarity">
    <text evidence="2">Belongs to the 5'-nucleotidase family.</text>
</comment>
<proteinExistence type="inferred from homology"/>
<dbReference type="EMBL" id="LK932505">
    <property type="protein sequence ID" value="CDS85216.1"/>
    <property type="molecule type" value="Genomic_DNA"/>
</dbReference>
<dbReference type="SUPFAM" id="SSF55816">
    <property type="entry name" value="5'-nucleotidase (syn. UDP-sugar hydrolase), C-terminal domain"/>
    <property type="match status" value="1"/>
</dbReference>
<dbReference type="Gene3D" id="3.60.21.10">
    <property type="match status" value="1"/>
</dbReference>
<evidence type="ECO:0000313" key="9">
    <source>
        <dbReference type="EMBL" id="CDT65671.1"/>
    </source>
</evidence>
<reference evidence="9" key="1">
    <citation type="submission" date="2014-07" db="EMBL/GenBank/DDBJ databases">
        <authorList>
            <person name="Monot Marc"/>
        </authorList>
    </citation>
    <scope>NUCLEOTIDE SEQUENCE</scope>
    <source>
        <strain evidence="9">7032989</strain>
        <strain evidence="8">7032994</strain>
    </source>
</reference>
<evidence type="ECO:0000259" key="6">
    <source>
        <dbReference type="Pfam" id="PF02872"/>
    </source>
</evidence>
<keyword evidence="4" id="KW-1133">Transmembrane helix</keyword>
<dbReference type="InterPro" id="IPR008334">
    <property type="entry name" value="5'-Nucleotdase_C"/>
</dbReference>
<evidence type="ECO:0000256" key="2">
    <source>
        <dbReference type="RuleBase" id="RU362119"/>
    </source>
</evidence>
<dbReference type="PANTHER" id="PTHR11575">
    <property type="entry name" value="5'-NUCLEOTIDASE-RELATED"/>
    <property type="match status" value="1"/>
</dbReference>
<dbReference type="Pfam" id="PF02872">
    <property type="entry name" value="5_nucleotid_C"/>
    <property type="match status" value="1"/>
</dbReference>
<accession>A0A069B080</accession>
<sequence length="613" mass="68241">MKIRRYLILVIIILITTSQSFISYGLERFEEITIFHTNDIHGRYAEGDDHIQIGNLATLKKETPNSILVDAGDCLHGLPIVNMDRGKSAIELIKCAGYDYITPGNHDFNYGKDRLFELSKSANLGENTLKFLSSNIFENGKKVFDSNDIKEIDGIKIGFFGLSTQETKSKTGFKNVEGLEFKNPIESATEQVNELKGKGANVIVAICHIGTNSLSKPNSIDIANEVQGIDLIIDGHSHTKFENGKQVGDTLIVSAGQYLENIGEIKLTLDTNDVENIKIENKSVRLIGKEEALKYKLDSAVSKKVDEIKEQQEKILDKVIGVTTNTLDGSYENVRTKETNLGNLISDILLDKTKADISLFNGGNIRDTIEKGNITRRDIVDVFPFNNTIVTKELTGAQIKDVLEHGVKLYPEKSSAFLQVGGISYYFNPKQKEGEKITNIQKEGKPLDLNKKYVVATNDYIASGGDEFPCFSKEPILKEFGNLESAVIEYIEYKKEISKNVDGRIGIKSKDELISKNHESDLILSENEKNINDNEENLSNNIKSSDSDKNKSLDKTSSRESSNLGISKREAKEKSPKTGDLGFSNSIIIFIVSSTLICLLNFNQKKLKDKKSK</sequence>
<dbReference type="PRINTS" id="PR01607">
    <property type="entry name" value="APYRASEFAMLY"/>
</dbReference>
<dbReference type="GO" id="GO:0000166">
    <property type="term" value="F:nucleotide binding"/>
    <property type="evidence" value="ECO:0007669"/>
    <property type="project" value="UniProtKB-KW"/>
</dbReference>
<dbReference type="EC" id="3.1.3.5" evidence="9"/>
<protein>
    <submittedName>
        <fullName evidence="9">Putative membrane-associated 5'-nucleotidase/phosphoesterase</fullName>
        <ecNumber evidence="9">3.1.3.5</ecNumber>
    </submittedName>
</protein>
<evidence type="ECO:0000259" key="5">
    <source>
        <dbReference type="Pfam" id="PF00149"/>
    </source>
</evidence>
<dbReference type="InterPro" id="IPR004843">
    <property type="entry name" value="Calcineurin-like_PHP"/>
</dbReference>
<dbReference type="GO" id="GO:0008253">
    <property type="term" value="F:5'-nucleotidase activity"/>
    <property type="evidence" value="ECO:0007669"/>
    <property type="project" value="UniProtKB-EC"/>
</dbReference>
<feature type="region of interest" description="Disordered" evidence="3">
    <location>
        <begin position="525"/>
        <end position="578"/>
    </location>
</feature>
<feature type="compositionally biased region" description="Basic and acidic residues" evidence="3">
    <location>
        <begin position="545"/>
        <end position="558"/>
    </location>
</feature>
<dbReference type="Pfam" id="PF00149">
    <property type="entry name" value="Metallophos"/>
    <property type="match status" value="1"/>
</dbReference>
<feature type="compositionally biased region" description="Basic and acidic residues" evidence="3">
    <location>
        <begin position="567"/>
        <end position="577"/>
    </location>
</feature>
<dbReference type="Gene3D" id="3.90.780.10">
    <property type="entry name" value="5'-Nucleotidase, C-terminal domain"/>
    <property type="match status" value="1"/>
</dbReference>
<feature type="transmembrane region" description="Helical" evidence="4">
    <location>
        <begin position="581"/>
        <end position="602"/>
    </location>
</feature>
<dbReference type="CDD" id="cd07408">
    <property type="entry name" value="MPP_SA0022_N"/>
    <property type="match status" value="1"/>
</dbReference>
<keyword evidence="4" id="KW-0812">Transmembrane</keyword>
<dbReference type="EMBL" id="LK932407">
    <property type="protein sequence ID" value="CDS88427.1"/>
    <property type="molecule type" value="Genomic_DNA"/>
</dbReference>
<dbReference type="InterPro" id="IPR036907">
    <property type="entry name" value="5'-Nucleotdase_C_sf"/>
</dbReference>
<feature type="domain" description="Calcineurin-like phosphoesterase" evidence="5">
    <location>
        <begin position="33"/>
        <end position="239"/>
    </location>
</feature>
<keyword evidence="4" id="KW-0472">Membrane</keyword>
<evidence type="ECO:0000313" key="7">
    <source>
        <dbReference type="EMBL" id="CDS85216.1"/>
    </source>
</evidence>
<dbReference type="AlphaFoldDB" id="A0A069B080"/>
<evidence type="ECO:0000256" key="1">
    <source>
        <dbReference type="ARBA" id="ARBA00022729"/>
    </source>
</evidence>
<keyword evidence="2" id="KW-0547">Nucleotide-binding</keyword>
<keyword evidence="2 9" id="KW-0378">Hydrolase</keyword>
<dbReference type="GO" id="GO:0009166">
    <property type="term" value="P:nucleotide catabolic process"/>
    <property type="evidence" value="ECO:0007669"/>
    <property type="project" value="InterPro"/>
</dbReference>
<dbReference type="InterPro" id="IPR006179">
    <property type="entry name" value="5_nucleotidase/apyrase"/>
</dbReference>
<evidence type="ECO:0000256" key="3">
    <source>
        <dbReference type="SAM" id="MobiDB-lite"/>
    </source>
</evidence>
<evidence type="ECO:0000256" key="4">
    <source>
        <dbReference type="SAM" id="Phobius"/>
    </source>
</evidence>
<dbReference type="InterPro" id="IPR041825">
    <property type="entry name" value="SA0022_N"/>
</dbReference>
<gene>
    <name evidence="9" type="ORF">BN1095_620129</name>
    <name evidence="7" type="ORF">BN1096_520161</name>
    <name evidence="8" type="ORF">BN1097_680023</name>
</gene>
<dbReference type="SUPFAM" id="SSF56300">
    <property type="entry name" value="Metallo-dependent phosphatases"/>
    <property type="match status" value="1"/>
</dbReference>
<dbReference type="RefSeq" id="WP_021390239.1">
    <property type="nucleotide sequence ID" value="NZ_BBYB01000182.1"/>
</dbReference>
<organism evidence="9">
    <name type="scientific">Clostridioides difficile</name>
    <name type="common">Peptoclostridium difficile</name>
    <dbReference type="NCBI Taxonomy" id="1496"/>
    <lineage>
        <taxon>Bacteria</taxon>
        <taxon>Bacillati</taxon>
        <taxon>Bacillota</taxon>
        <taxon>Clostridia</taxon>
        <taxon>Peptostreptococcales</taxon>
        <taxon>Peptostreptococcaceae</taxon>
        <taxon>Clostridioides</taxon>
    </lineage>
</organism>
<name>A0A069B080_CLODI</name>
<dbReference type="PANTHER" id="PTHR11575:SF24">
    <property type="entry name" value="5'-NUCLEOTIDASE"/>
    <property type="match status" value="1"/>
</dbReference>
<feature type="domain" description="5'-Nucleotidase C-terminal" evidence="6">
    <location>
        <begin position="319"/>
        <end position="472"/>
    </location>
</feature>
<evidence type="ECO:0000313" key="8">
    <source>
        <dbReference type="EMBL" id="CDS88427.1"/>
    </source>
</evidence>
<keyword evidence="1" id="KW-0732">Signal</keyword>
<dbReference type="InterPro" id="IPR029052">
    <property type="entry name" value="Metallo-depent_PP-like"/>
</dbReference>
<dbReference type="EMBL" id="LK933316">
    <property type="protein sequence ID" value="CDT65671.1"/>
    <property type="molecule type" value="Genomic_DNA"/>
</dbReference>